<name>A0A7C9LPW8_9DEIO</name>
<dbReference type="EMBL" id="WQLB01000045">
    <property type="protein sequence ID" value="MVN89157.1"/>
    <property type="molecule type" value="Genomic_DNA"/>
</dbReference>
<dbReference type="Proteomes" id="UP000483286">
    <property type="component" value="Unassembled WGS sequence"/>
</dbReference>
<reference evidence="1 2" key="1">
    <citation type="submission" date="2019-12" db="EMBL/GenBank/DDBJ databases">
        <title>Deinococcus sp. HMF7620 Genome sequencing and assembly.</title>
        <authorList>
            <person name="Kang H."/>
            <person name="Kim H."/>
            <person name="Joh K."/>
        </authorList>
    </citation>
    <scope>NUCLEOTIDE SEQUENCE [LARGE SCALE GENOMIC DNA]</scope>
    <source>
        <strain evidence="1 2">HMF7620</strain>
    </source>
</reference>
<gene>
    <name evidence="1" type="ORF">GO986_20690</name>
</gene>
<evidence type="ECO:0000313" key="2">
    <source>
        <dbReference type="Proteomes" id="UP000483286"/>
    </source>
</evidence>
<protein>
    <submittedName>
        <fullName evidence="1">Uncharacterized protein</fullName>
    </submittedName>
</protein>
<keyword evidence="2" id="KW-1185">Reference proteome</keyword>
<proteinExistence type="predicted"/>
<dbReference type="AlphaFoldDB" id="A0A7C9LPW8"/>
<dbReference type="RefSeq" id="WP_157461418.1">
    <property type="nucleotide sequence ID" value="NZ_WQLB01000045.1"/>
</dbReference>
<evidence type="ECO:0000313" key="1">
    <source>
        <dbReference type="EMBL" id="MVN89157.1"/>
    </source>
</evidence>
<comment type="caution">
    <text evidence="1">The sequence shown here is derived from an EMBL/GenBank/DDBJ whole genome shotgun (WGS) entry which is preliminary data.</text>
</comment>
<organism evidence="1 2">
    <name type="scientific">Deinococcus arboris</name>
    <dbReference type="NCBI Taxonomy" id="2682977"/>
    <lineage>
        <taxon>Bacteria</taxon>
        <taxon>Thermotogati</taxon>
        <taxon>Deinococcota</taxon>
        <taxon>Deinococci</taxon>
        <taxon>Deinococcales</taxon>
        <taxon>Deinococcaceae</taxon>
        <taxon>Deinococcus</taxon>
    </lineage>
</organism>
<accession>A0A7C9LPW8</accession>
<sequence>MARFVNPAQAPLLGDLADNMFKALHDAFEVHLQQTCRALLPGFKDPKGNKAAIYLETLNKQLGGAVIDSGHATIILEQCRRRHAVTREGEAPREPVRPAAQAGRGELFDALPFSHQHAVQALATLLSATAHIDQAARGQVQGAEFSAHQNLFGAEPLPETWAALDLSAAEVLRYPQVLRMLRRALPDGWALPLPVTLEHIVLFMQFWAAQHVPDGEVLLVGLGTPLLGGLSCGDVIFTLTDDPDALKNTTFTEEGGWGAVWFPDGRAAFWPLTELPERVAATSEGAR</sequence>